<dbReference type="Proteomes" id="UP001321486">
    <property type="component" value="Plasmid pNBRC108728a"/>
</dbReference>
<gene>
    <name evidence="2" type="ORF">GCM10025867_50030</name>
</gene>
<dbReference type="EMBL" id="AP027733">
    <property type="protein sequence ID" value="BDZ52762.1"/>
    <property type="molecule type" value="Genomic_DNA"/>
</dbReference>
<accession>A0ABN6Y5Z3</accession>
<keyword evidence="2" id="KW-0614">Plasmid</keyword>
<reference evidence="3" key="1">
    <citation type="journal article" date="2019" name="Int. J. Syst. Evol. Microbiol.">
        <title>The Global Catalogue of Microorganisms (GCM) 10K type strain sequencing project: providing services to taxonomists for standard genome sequencing and annotation.</title>
        <authorList>
            <consortium name="The Broad Institute Genomics Platform"/>
            <consortium name="The Broad Institute Genome Sequencing Center for Infectious Disease"/>
            <person name="Wu L."/>
            <person name="Ma J."/>
        </authorList>
    </citation>
    <scope>NUCLEOTIDE SEQUENCE [LARGE SCALE GENOMIC DNA]</scope>
    <source>
        <strain evidence="3">NBRC 108728</strain>
    </source>
</reference>
<name>A0ABN6Y5Z3_9MICO</name>
<evidence type="ECO:0000256" key="1">
    <source>
        <dbReference type="SAM" id="MobiDB-lite"/>
    </source>
</evidence>
<feature type="compositionally biased region" description="Low complexity" evidence="1">
    <location>
        <begin position="198"/>
        <end position="224"/>
    </location>
</feature>
<dbReference type="RefSeq" id="WP_286347045.1">
    <property type="nucleotide sequence ID" value="NZ_AP027733.1"/>
</dbReference>
<feature type="region of interest" description="Disordered" evidence="1">
    <location>
        <begin position="168"/>
        <end position="273"/>
    </location>
</feature>
<evidence type="ECO:0000313" key="3">
    <source>
        <dbReference type="Proteomes" id="UP001321486"/>
    </source>
</evidence>
<sequence>MPLVKADSILDLAMPALDEAAVAMKYSGASIDLSPRQQLAFDDAVRYAAEIDAREREHFKQLPEQIKAENDQVMTDLAAGRLYLVNVVAGSTNVVHFANCRTIRHQVDRDIAHEFEIERGDAIEGSWHSGSGYDYVAKWPNLVTLAEVEDLRSYRACGLCNPDTKQRRKYAGARNAPSKITSVTQERIGREYETPEGSTSASWRATPSPATASSCTAPSGTSSARRGPWSPCSPRACSHNLLHWPRLPERGPSLEPGGHRGEARRRQSAGVQP</sequence>
<geneLocation type="plasmid" evidence="2 3">
    <name>pNBRC108728a</name>
</geneLocation>
<keyword evidence="3" id="KW-1185">Reference proteome</keyword>
<organism evidence="2 3">
    <name type="scientific">Frondihabitans sucicola</name>
    <dbReference type="NCBI Taxonomy" id="1268041"/>
    <lineage>
        <taxon>Bacteria</taxon>
        <taxon>Bacillati</taxon>
        <taxon>Actinomycetota</taxon>
        <taxon>Actinomycetes</taxon>
        <taxon>Micrococcales</taxon>
        <taxon>Microbacteriaceae</taxon>
        <taxon>Frondihabitans</taxon>
    </lineage>
</organism>
<proteinExistence type="predicted"/>
<evidence type="ECO:0000313" key="2">
    <source>
        <dbReference type="EMBL" id="BDZ52762.1"/>
    </source>
</evidence>
<protein>
    <submittedName>
        <fullName evidence="2">Uncharacterized protein</fullName>
    </submittedName>
</protein>